<name>A0A372JHW7_9ACTN</name>
<dbReference type="AlphaFoldDB" id="A0A372JHW7"/>
<dbReference type="InterPro" id="IPR001763">
    <property type="entry name" value="Rhodanese-like_dom"/>
</dbReference>
<evidence type="ECO:0000259" key="1">
    <source>
        <dbReference type="PROSITE" id="PS50206"/>
    </source>
</evidence>
<dbReference type="InterPro" id="IPR001307">
    <property type="entry name" value="Thiosulphate_STrfase_CS"/>
</dbReference>
<dbReference type="Gene3D" id="3.40.250.10">
    <property type="entry name" value="Rhodanese-like domain"/>
    <property type="match status" value="1"/>
</dbReference>
<dbReference type="Gene3D" id="6.10.140.1340">
    <property type="match status" value="1"/>
</dbReference>
<dbReference type="Pfam" id="PF11127">
    <property type="entry name" value="YgaP-like_TM"/>
    <property type="match status" value="1"/>
</dbReference>
<dbReference type="PANTHER" id="PTHR45431:SF3">
    <property type="entry name" value="RHODANESE-LIKE DOMAIN-CONTAINING PROTEIN 15, CHLOROPLASTIC"/>
    <property type="match status" value="1"/>
</dbReference>
<dbReference type="PROSITE" id="PS50206">
    <property type="entry name" value="RHODANESE_3"/>
    <property type="match status" value="1"/>
</dbReference>
<comment type="caution">
    <text evidence="2">The sequence shown here is derived from an EMBL/GenBank/DDBJ whole genome shotgun (WGS) entry which is preliminary data.</text>
</comment>
<dbReference type="Proteomes" id="UP000261811">
    <property type="component" value="Unassembled WGS sequence"/>
</dbReference>
<dbReference type="SUPFAM" id="SSF52821">
    <property type="entry name" value="Rhodanese/Cell cycle control phosphatase"/>
    <property type="match status" value="1"/>
</dbReference>
<dbReference type="EMBL" id="QURH01000335">
    <property type="protein sequence ID" value="RFU39550.1"/>
    <property type="molecule type" value="Genomic_DNA"/>
</dbReference>
<dbReference type="InterPro" id="IPR052367">
    <property type="entry name" value="Thiosulfate_ST/Rhodanese-like"/>
</dbReference>
<keyword evidence="3" id="KW-1185">Reference proteome</keyword>
<feature type="domain" description="Rhodanese" evidence="1">
    <location>
        <begin position="14"/>
        <end position="104"/>
    </location>
</feature>
<evidence type="ECO:0000313" key="2">
    <source>
        <dbReference type="EMBL" id="RFU39550.1"/>
    </source>
</evidence>
<dbReference type="OrthoDB" id="9800872at2"/>
<dbReference type="GO" id="GO:0004792">
    <property type="term" value="F:thiosulfate-cyanide sulfurtransferase activity"/>
    <property type="evidence" value="ECO:0007669"/>
    <property type="project" value="InterPro"/>
</dbReference>
<dbReference type="SMART" id="SM00450">
    <property type="entry name" value="RHOD"/>
    <property type="match status" value="1"/>
</dbReference>
<accession>A0A372JHW7</accession>
<dbReference type="Pfam" id="PF00581">
    <property type="entry name" value="Rhodanese"/>
    <property type="match status" value="1"/>
</dbReference>
<dbReference type="CDD" id="cd00158">
    <property type="entry name" value="RHOD"/>
    <property type="match status" value="1"/>
</dbReference>
<dbReference type="RefSeq" id="WP_117359326.1">
    <property type="nucleotide sequence ID" value="NZ_QURH01000335.1"/>
</dbReference>
<dbReference type="InterPro" id="IPR021309">
    <property type="entry name" value="YgaP-like_TM"/>
</dbReference>
<proteinExistence type="predicted"/>
<gene>
    <name evidence="2" type="ORF">DZF91_21920</name>
</gene>
<sequence length="187" mass="18969">MAINAITPEQAQSRLAELTVVDVRTPGEFASGHLPGAYNVPLDSLDRAVDALQAAAARGPLLVVCASGARSGQACERLSALGIEVATLSGGTQAWAQGGRDVHKPGGGRAVWAMDRQVRFTAGSLVLAGAVAGAFWKPALILSGGVAAGLVYSAVTNTCAMAAMLSKLPHNRPRTGDLDATLAALKG</sequence>
<dbReference type="PANTHER" id="PTHR45431">
    <property type="entry name" value="RHODANESE-LIKE DOMAIN-CONTAINING PROTEIN 15, CHLOROPLASTIC"/>
    <property type="match status" value="1"/>
</dbReference>
<dbReference type="PROSITE" id="PS00380">
    <property type="entry name" value="RHODANESE_1"/>
    <property type="match status" value="1"/>
</dbReference>
<evidence type="ECO:0000313" key="3">
    <source>
        <dbReference type="Proteomes" id="UP000261811"/>
    </source>
</evidence>
<reference evidence="2 3" key="1">
    <citation type="submission" date="2018-08" db="EMBL/GenBank/DDBJ databases">
        <title>Actinomadura jelena sp. nov., a novel Actinomycete isolated from soil in Chad.</title>
        <authorList>
            <person name="Shi L."/>
        </authorList>
    </citation>
    <scope>NUCLEOTIDE SEQUENCE [LARGE SCALE GENOMIC DNA]</scope>
    <source>
        <strain evidence="2 3">NEAU-G17</strain>
    </source>
</reference>
<protein>
    <submittedName>
        <fullName evidence="2">DUF2892 domain-containing protein</fullName>
    </submittedName>
</protein>
<organism evidence="2 3">
    <name type="scientific">Actinomadura logoneensis</name>
    <dbReference type="NCBI Taxonomy" id="2293572"/>
    <lineage>
        <taxon>Bacteria</taxon>
        <taxon>Bacillati</taxon>
        <taxon>Actinomycetota</taxon>
        <taxon>Actinomycetes</taxon>
        <taxon>Streptosporangiales</taxon>
        <taxon>Thermomonosporaceae</taxon>
        <taxon>Actinomadura</taxon>
    </lineage>
</organism>
<dbReference type="InterPro" id="IPR036873">
    <property type="entry name" value="Rhodanese-like_dom_sf"/>
</dbReference>